<dbReference type="PANTHER" id="PTHR20863">
    <property type="entry name" value="ACYL CARRIER PROTEIN"/>
    <property type="match status" value="1"/>
</dbReference>
<dbReference type="InterPro" id="IPR003231">
    <property type="entry name" value="ACP"/>
</dbReference>
<evidence type="ECO:0000256" key="7">
    <source>
        <dbReference type="HAMAP-Rule" id="MF_01217"/>
    </source>
</evidence>
<dbReference type="NCBIfam" id="NF002148">
    <property type="entry name" value="PRK00982.1-2"/>
    <property type="match status" value="1"/>
</dbReference>
<dbReference type="OrthoDB" id="9804551at2"/>
<keyword evidence="2 7" id="KW-0444">Lipid biosynthesis</keyword>
<dbReference type="UniPathway" id="UPA00094"/>
<keyword evidence="10" id="KW-1185">Reference proteome</keyword>
<dbReference type="AlphaFoldDB" id="A0A1M5R4V7"/>
<comment type="similarity">
    <text evidence="7">Belongs to the acyl carrier protein (ACP) family.</text>
</comment>
<dbReference type="STRING" id="1123380.SAMN02745199_0323"/>
<evidence type="ECO:0000313" key="9">
    <source>
        <dbReference type="EMBL" id="SHH21070.1"/>
    </source>
</evidence>
<dbReference type="HAMAP" id="MF_01217">
    <property type="entry name" value="Acyl_carrier"/>
    <property type="match status" value="1"/>
</dbReference>
<keyword evidence="6 7" id="KW-0275">Fatty acid biosynthesis</keyword>
<feature type="domain" description="Carrier" evidence="8">
    <location>
        <begin position="1"/>
        <end position="79"/>
    </location>
</feature>
<gene>
    <name evidence="7" type="primary">acpP</name>
    <name evidence="9" type="ORF">SAMN02745199_0323</name>
</gene>
<dbReference type="GO" id="GO:0000036">
    <property type="term" value="F:acyl carrier activity"/>
    <property type="evidence" value="ECO:0007669"/>
    <property type="project" value="UniProtKB-UniRule"/>
</dbReference>
<dbReference type="PROSITE" id="PS50075">
    <property type="entry name" value="CARRIER"/>
    <property type="match status" value="1"/>
</dbReference>
<dbReference type="EMBL" id="FQXN01000001">
    <property type="protein sequence ID" value="SHH21070.1"/>
    <property type="molecule type" value="Genomic_DNA"/>
</dbReference>
<dbReference type="NCBIfam" id="NF002150">
    <property type="entry name" value="PRK00982.1-4"/>
    <property type="match status" value="1"/>
</dbReference>
<evidence type="ECO:0000256" key="5">
    <source>
        <dbReference type="ARBA" id="ARBA00023098"/>
    </source>
</evidence>
<comment type="pathway">
    <text evidence="7">Lipid metabolism; fatty acid biosynthesis.</text>
</comment>
<organism evidence="9 10">
    <name type="scientific">Thermosipho atlanticus DSM 15807</name>
    <dbReference type="NCBI Taxonomy" id="1123380"/>
    <lineage>
        <taxon>Bacteria</taxon>
        <taxon>Thermotogati</taxon>
        <taxon>Thermotogota</taxon>
        <taxon>Thermotogae</taxon>
        <taxon>Thermotogales</taxon>
        <taxon>Fervidobacteriaceae</taxon>
        <taxon>Thermosipho</taxon>
    </lineage>
</organism>
<name>A0A1M5R4V7_9BACT</name>
<dbReference type="GO" id="GO:0000035">
    <property type="term" value="F:acyl binding"/>
    <property type="evidence" value="ECO:0007669"/>
    <property type="project" value="TreeGrafter"/>
</dbReference>
<protein>
    <recommendedName>
        <fullName evidence="7">Acyl carrier protein</fullName>
        <shortName evidence="7">ACP</shortName>
    </recommendedName>
</protein>
<evidence type="ECO:0000256" key="1">
    <source>
        <dbReference type="ARBA" id="ARBA00022450"/>
    </source>
</evidence>
<dbReference type="Pfam" id="PF00550">
    <property type="entry name" value="PP-binding"/>
    <property type="match status" value="1"/>
</dbReference>
<evidence type="ECO:0000256" key="4">
    <source>
        <dbReference type="ARBA" id="ARBA00022832"/>
    </source>
</evidence>
<dbReference type="RefSeq" id="WP_073071412.1">
    <property type="nucleotide sequence ID" value="NZ_FQXN01000001.1"/>
</dbReference>
<sequence>MDRNELFRQLSKVLAEKLDIPIEDIDESSHIIDDLGADSLDVVDLIMILEDEYGIRIEDDELESIATVGDILNILERKLKTKEEE</sequence>
<reference evidence="10" key="1">
    <citation type="submission" date="2016-11" db="EMBL/GenBank/DDBJ databases">
        <authorList>
            <person name="Varghese N."/>
            <person name="Submissions S."/>
        </authorList>
    </citation>
    <scope>NUCLEOTIDE SEQUENCE [LARGE SCALE GENOMIC DNA]</scope>
    <source>
        <strain evidence="10">DSM 15807</strain>
    </source>
</reference>
<dbReference type="PANTHER" id="PTHR20863:SF76">
    <property type="entry name" value="CARRIER DOMAIN-CONTAINING PROTEIN"/>
    <property type="match status" value="1"/>
</dbReference>
<accession>A0A1M5R4V7</accession>
<keyword evidence="1 7" id="KW-0596">Phosphopantetheine</keyword>
<evidence type="ECO:0000256" key="2">
    <source>
        <dbReference type="ARBA" id="ARBA00022516"/>
    </source>
</evidence>
<dbReference type="Gene3D" id="1.10.1200.10">
    <property type="entry name" value="ACP-like"/>
    <property type="match status" value="1"/>
</dbReference>
<dbReference type="InterPro" id="IPR009081">
    <property type="entry name" value="PP-bd_ACP"/>
</dbReference>
<dbReference type="SUPFAM" id="SSF47336">
    <property type="entry name" value="ACP-like"/>
    <property type="match status" value="1"/>
</dbReference>
<comment type="subcellular location">
    <subcellularLocation>
        <location evidence="7">Cytoplasm</location>
    </subcellularLocation>
</comment>
<comment type="function">
    <text evidence="7">Carrier of the growing fatty acid chain in fatty acid biosynthesis.</text>
</comment>
<evidence type="ECO:0000313" key="10">
    <source>
        <dbReference type="Proteomes" id="UP000242592"/>
    </source>
</evidence>
<feature type="modified residue" description="O-(pantetheine 4'-phosphoryl)serine" evidence="7">
    <location>
        <position position="39"/>
    </location>
</feature>
<dbReference type="PROSITE" id="PS00012">
    <property type="entry name" value="PHOSPHOPANTETHEINE"/>
    <property type="match status" value="1"/>
</dbReference>
<comment type="PTM">
    <text evidence="7">4'-phosphopantetheine is transferred from CoA to a specific serine of apo-ACP by AcpS. This modification is essential for activity because fatty acids are bound in thioester linkage to the sulfhydryl of the prosthetic group.</text>
</comment>
<dbReference type="GO" id="GO:0005829">
    <property type="term" value="C:cytosol"/>
    <property type="evidence" value="ECO:0007669"/>
    <property type="project" value="TreeGrafter"/>
</dbReference>
<dbReference type="GO" id="GO:0009245">
    <property type="term" value="P:lipid A biosynthetic process"/>
    <property type="evidence" value="ECO:0007669"/>
    <property type="project" value="TreeGrafter"/>
</dbReference>
<keyword evidence="3 7" id="KW-0597">Phosphoprotein</keyword>
<evidence type="ECO:0000259" key="8">
    <source>
        <dbReference type="PROSITE" id="PS50075"/>
    </source>
</evidence>
<proteinExistence type="inferred from homology"/>
<evidence type="ECO:0000256" key="3">
    <source>
        <dbReference type="ARBA" id="ARBA00022553"/>
    </source>
</evidence>
<keyword evidence="4 7" id="KW-0276">Fatty acid metabolism</keyword>
<keyword evidence="7" id="KW-0963">Cytoplasm</keyword>
<dbReference type="InterPro" id="IPR006162">
    <property type="entry name" value="Ppantetheine_attach_site"/>
</dbReference>
<dbReference type="InterPro" id="IPR036736">
    <property type="entry name" value="ACP-like_sf"/>
</dbReference>
<dbReference type="GO" id="GO:0016020">
    <property type="term" value="C:membrane"/>
    <property type="evidence" value="ECO:0007669"/>
    <property type="project" value="GOC"/>
</dbReference>
<evidence type="ECO:0000256" key="6">
    <source>
        <dbReference type="ARBA" id="ARBA00023160"/>
    </source>
</evidence>
<keyword evidence="5 7" id="KW-0443">Lipid metabolism</keyword>
<dbReference type="Proteomes" id="UP000242592">
    <property type="component" value="Unassembled WGS sequence"/>
</dbReference>